<dbReference type="PANTHER" id="PTHR41282:SF1">
    <property type="entry name" value="CONSERVED TRANSMEMBRANE PROTEIN-RELATED"/>
    <property type="match status" value="1"/>
</dbReference>
<accession>A0A931GVX3</accession>
<sequence>MALFESGNPTLSEKIFRKSSAELSTETMTVRGSINKFGFLLLMVLGGAAFTWNRYYDQVLIETASQSVMPFLLIGMFGGLACVIAIMIKPNWSPYVAPAYALLEGLFIGGLSAIVNDAFQERYPGLVMQAVGLTFGVAIAMFLLYNFRIIKATEKFKSVIISATMGIAVFYLISMVLRWVGVNMPFMYDSSALGIGISLFVIAIAALNLILDFDMIEKGAETGAPKFMEWYGAFGLLVTMVWLYLEILKLLMRFAGRRD</sequence>
<dbReference type="RefSeq" id="WP_196989628.1">
    <property type="nucleotide sequence ID" value="NZ_JADWYR010000001.1"/>
</dbReference>
<feature type="transmembrane region" description="Helical" evidence="1">
    <location>
        <begin position="100"/>
        <end position="119"/>
    </location>
</feature>
<dbReference type="PANTHER" id="PTHR41282">
    <property type="entry name" value="CONSERVED TRANSMEMBRANE PROTEIN-RELATED"/>
    <property type="match status" value="1"/>
</dbReference>
<evidence type="ECO:0000313" key="3">
    <source>
        <dbReference type="Proteomes" id="UP000628448"/>
    </source>
</evidence>
<organism evidence="2 3">
    <name type="scientific">Panacibacter microcysteis</name>
    <dbReference type="NCBI Taxonomy" id="2793269"/>
    <lineage>
        <taxon>Bacteria</taxon>
        <taxon>Pseudomonadati</taxon>
        <taxon>Bacteroidota</taxon>
        <taxon>Chitinophagia</taxon>
        <taxon>Chitinophagales</taxon>
        <taxon>Chitinophagaceae</taxon>
        <taxon>Panacibacter</taxon>
    </lineage>
</organism>
<dbReference type="AlphaFoldDB" id="A0A931GVX3"/>
<protein>
    <submittedName>
        <fullName evidence="2">Bax inhibitor-1/YccA family protein</fullName>
    </submittedName>
</protein>
<comment type="caution">
    <text evidence="2">The sequence shown here is derived from an EMBL/GenBank/DDBJ whole genome shotgun (WGS) entry which is preliminary data.</text>
</comment>
<keyword evidence="1" id="KW-0472">Membrane</keyword>
<reference evidence="2" key="1">
    <citation type="submission" date="2020-11" db="EMBL/GenBank/DDBJ databases">
        <title>Bacterial whole genome sequence for Panacibacter sp. DH6.</title>
        <authorList>
            <person name="Le V."/>
            <person name="Ko S."/>
            <person name="Ahn C.-Y."/>
            <person name="Oh H.-M."/>
        </authorList>
    </citation>
    <scope>NUCLEOTIDE SEQUENCE</scope>
    <source>
        <strain evidence="2">DH6</strain>
    </source>
</reference>
<keyword evidence="1" id="KW-0812">Transmembrane</keyword>
<evidence type="ECO:0000313" key="2">
    <source>
        <dbReference type="EMBL" id="MBG9375583.1"/>
    </source>
</evidence>
<feature type="transmembrane region" description="Helical" evidence="1">
    <location>
        <begin position="231"/>
        <end position="251"/>
    </location>
</feature>
<dbReference type="Proteomes" id="UP000628448">
    <property type="component" value="Unassembled WGS sequence"/>
</dbReference>
<dbReference type="PIRSF" id="PIRSF009160">
    <property type="entry name" value="UCP009160"/>
    <property type="match status" value="1"/>
</dbReference>
<dbReference type="Pfam" id="PF12811">
    <property type="entry name" value="BaxI_1"/>
    <property type="match status" value="1"/>
</dbReference>
<keyword evidence="3" id="KW-1185">Reference proteome</keyword>
<feature type="transmembrane region" description="Helical" evidence="1">
    <location>
        <begin position="68"/>
        <end position="88"/>
    </location>
</feature>
<dbReference type="EMBL" id="JADWYR010000001">
    <property type="protein sequence ID" value="MBG9375583.1"/>
    <property type="molecule type" value="Genomic_DNA"/>
</dbReference>
<gene>
    <name evidence="2" type="ORF">I5907_05020</name>
</gene>
<feature type="transmembrane region" description="Helical" evidence="1">
    <location>
        <begin position="159"/>
        <end position="180"/>
    </location>
</feature>
<feature type="transmembrane region" description="Helical" evidence="1">
    <location>
        <begin position="192"/>
        <end position="211"/>
    </location>
</feature>
<proteinExistence type="predicted"/>
<feature type="transmembrane region" description="Helical" evidence="1">
    <location>
        <begin position="126"/>
        <end position="147"/>
    </location>
</feature>
<dbReference type="InterPro" id="IPR010539">
    <property type="entry name" value="BaxI_1-like"/>
</dbReference>
<evidence type="ECO:0000256" key="1">
    <source>
        <dbReference type="SAM" id="Phobius"/>
    </source>
</evidence>
<keyword evidence="1" id="KW-1133">Transmembrane helix</keyword>
<name>A0A931GVX3_9BACT</name>
<feature type="transmembrane region" description="Helical" evidence="1">
    <location>
        <begin position="37"/>
        <end position="56"/>
    </location>
</feature>